<comment type="caution">
    <text evidence="2">The sequence shown here is derived from an EMBL/GenBank/DDBJ whole genome shotgun (WGS) entry which is preliminary data.</text>
</comment>
<gene>
    <name evidence="2" type="ORF">MBAV_001259</name>
</gene>
<keyword evidence="1" id="KW-1133">Transmembrane helix</keyword>
<keyword evidence="1" id="KW-0472">Membrane</keyword>
<reference evidence="2 3" key="1">
    <citation type="submission" date="2015-02" db="EMBL/GenBank/DDBJ databases">
        <title>Single-cell genomics of uncultivated deep-branching MTB reveals a conserved set of magnetosome genes.</title>
        <authorList>
            <person name="Kolinko S."/>
            <person name="Richter M."/>
            <person name="Glockner F.O."/>
            <person name="Brachmann A."/>
            <person name="Schuler D."/>
        </authorList>
    </citation>
    <scope>NUCLEOTIDE SEQUENCE [LARGE SCALE GENOMIC DNA]</scope>
    <source>
        <strain evidence="2">TM-1</strain>
    </source>
</reference>
<feature type="transmembrane region" description="Helical" evidence="1">
    <location>
        <begin position="7"/>
        <end position="24"/>
    </location>
</feature>
<accession>A0A0F3GXG8</accession>
<organism evidence="2 3">
    <name type="scientific">Candidatus Magnetobacterium bavaricum</name>
    <dbReference type="NCBI Taxonomy" id="29290"/>
    <lineage>
        <taxon>Bacteria</taxon>
        <taxon>Pseudomonadati</taxon>
        <taxon>Nitrospirota</taxon>
        <taxon>Thermodesulfovibrionia</taxon>
        <taxon>Thermodesulfovibrionales</taxon>
        <taxon>Candidatus Magnetobacteriaceae</taxon>
        <taxon>Candidatus Magnetobacterium</taxon>
    </lineage>
</organism>
<name>A0A0F3GXG8_9BACT</name>
<keyword evidence="1" id="KW-0812">Transmembrane</keyword>
<sequence>MLREEGFLVIFVIIAMLLFNWHFIGLSETVDGFDSFRYLFGVWAVVILLLFLISMSHKSSLPEDGSGNDDNKDSVNVDIEASTEVKTEQRYFEKGEIDKDV</sequence>
<evidence type="ECO:0000313" key="2">
    <source>
        <dbReference type="EMBL" id="KJU86552.1"/>
    </source>
</evidence>
<feature type="transmembrane region" description="Helical" evidence="1">
    <location>
        <begin position="36"/>
        <end position="53"/>
    </location>
</feature>
<dbReference type="Proteomes" id="UP000033423">
    <property type="component" value="Unassembled WGS sequence"/>
</dbReference>
<keyword evidence="3" id="KW-1185">Reference proteome</keyword>
<dbReference type="EMBL" id="LACI01000550">
    <property type="protein sequence ID" value="KJU86552.1"/>
    <property type="molecule type" value="Genomic_DNA"/>
</dbReference>
<evidence type="ECO:0000313" key="3">
    <source>
        <dbReference type="Proteomes" id="UP000033423"/>
    </source>
</evidence>
<evidence type="ECO:0000256" key="1">
    <source>
        <dbReference type="SAM" id="Phobius"/>
    </source>
</evidence>
<dbReference type="AlphaFoldDB" id="A0A0F3GXG8"/>
<protein>
    <submittedName>
        <fullName evidence="2">Membrane protein</fullName>
    </submittedName>
</protein>
<proteinExistence type="predicted"/>